<dbReference type="FunFam" id="3.80.10.10:FF:000275">
    <property type="entry name" value="Leucine-rich repeat receptor-like protein kinase"/>
    <property type="match status" value="1"/>
</dbReference>
<accession>R0HI89</accession>
<dbReference type="InterPro" id="IPR001611">
    <property type="entry name" value="Leu-rich_rpt"/>
</dbReference>
<dbReference type="EC" id="2.7.11.1" evidence="3"/>
<evidence type="ECO:0000256" key="2">
    <source>
        <dbReference type="ARBA" id="ARBA00009592"/>
    </source>
</evidence>
<evidence type="ECO:0000313" key="21">
    <source>
        <dbReference type="EMBL" id="EOA23533.1"/>
    </source>
</evidence>
<dbReference type="STRING" id="81985.R0HI89"/>
<evidence type="ECO:0000256" key="18">
    <source>
        <dbReference type="PROSITE-ProRule" id="PRU10141"/>
    </source>
</evidence>
<dbReference type="Pfam" id="PF00069">
    <property type="entry name" value="Pkinase"/>
    <property type="match status" value="1"/>
</dbReference>
<keyword evidence="10 18" id="KW-0547">Nucleotide-binding</keyword>
<evidence type="ECO:0000256" key="16">
    <source>
        <dbReference type="ARBA" id="ARBA00047899"/>
    </source>
</evidence>
<keyword evidence="15" id="KW-0325">Glycoprotein</keyword>
<keyword evidence="12 18" id="KW-0067">ATP-binding</keyword>
<evidence type="ECO:0000256" key="12">
    <source>
        <dbReference type="ARBA" id="ARBA00022840"/>
    </source>
</evidence>
<dbReference type="SUPFAM" id="SSF52058">
    <property type="entry name" value="L domain-like"/>
    <property type="match status" value="1"/>
</dbReference>
<dbReference type="SMART" id="SM00365">
    <property type="entry name" value="LRR_SD22"/>
    <property type="match status" value="5"/>
</dbReference>
<dbReference type="SUPFAM" id="SSF52047">
    <property type="entry name" value="RNI-like"/>
    <property type="match status" value="1"/>
</dbReference>
<feature type="signal peptide" evidence="19">
    <location>
        <begin position="1"/>
        <end position="24"/>
    </location>
</feature>
<evidence type="ECO:0000256" key="14">
    <source>
        <dbReference type="ARBA" id="ARBA00023136"/>
    </source>
</evidence>
<keyword evidence="4" id="KW-0723">Serine/threonine-protein kinase</keyword>
<dbReference type="EMBL" id="KB870809">
    <property type="protein sequence ID" value="EOA23533.1"/>
    <property type="molecule type" value="Genomic_DNA"/>
</dbReference>
<dbReference type="AlphaFoldDB" id="R0HI89"/>
<dbReference type="PROSITE" id="PS00107">
    <property type="entry name" value="PROTEIN_KINASE_ATP"/>
    <property type="match status" value="1"/>
</dbReference>
<keyword evidence="6" id="KW-0808">Transferase</keyword>
<dbReference type="GO" id="GO:0004674">
    <property type="term" value="F:protein serine/threonine kinase activity"/>
    <property type="evidence" value="ECO:0007669"/>
    <property type="project" value="UniProtKB-KW"/>
</dbReference>
<keyword evidence="7" id="KW-0812">Transmembrane</keyword>
<keyword evidence="5" id="KW-0433">Leucine-rich repeat</keyword>
<comment type="subcellular location">
    <subcellularLocation>
        <location evidence="1">Membrane</location>
        <topology evidence="1">Single-pass type I membrane protein</topology>
    </subcellularLocation>
</comment>
<gene>
    <name evidence="21" type="ORF">CARUB_v10016726mg</name>
</gene>
<keyword evidence="11" id="KW-0418">Kinase</keyword>
<dbReference type="InterPro" id="IPR000719">
    <property type="entry name" value="Prot_kinase_dom"/>
</dbReference>
<dbReference type="Proteomes" id="UP000029121">
    <property type="component" value="Unassembled WGS sequence"/>
</dbReference>
<dbReference type="FunFam" id="3.80.10.10:FF:000095">
    <property type="entry name" value="LRR receptor-like serine/threonine-protein kinase GSO1"/>
    <property type="match status" value="1"/>
</dbReference>
<name>R0HI89_9BRAS</name>
<comment type="similarity">
    <text evidence="2">Belongs to the RLP family.</text>
</comment>
<comment type="catalytic activity">
    <reaction evidence="17">
        <text>L-seryl-[protein] + ATP = O-phospho-L-seryl-[protein] + ADP + H(+)</text>
        <dbReference type="Rhea" id="RHEA:17989"/>
        <dbReference type="Rhea" id="RHEA-COMP:9863"/>
        <dbReference type="Rhea" id="RHEA-COMP:11604"/>
        <dbReference type="ChEBI" id="CHEBI:15378"/>
        <dbReference type="ChEBI" id="CHEBI:29999"/>
        <dbReference type="ChEBI" id="CHEBI:30616"/>
        <dbReference type="ChEBI" id="CHEBI:83421"/>
        <dbReference type="ChEBI" id="CHEBI:456216"/>
        <dbReference type="EC" id="2.7.11.1"/>
    </reaction>
</comment>
<evidence type="ECO:0000256" key="4">
    <source>
        <dbReference type="ARBA" id="ARBA00022527"/>
    </source>
</evidence>
<keyword evidence="22" id="KW-1185">Reference proteome</keyword>
<evidence type="ECO:0000256" key="15">
    <source>
        <dbReference type="ARBA" id="ARBA00023180"/>
    </source>
</evidence>
<evidence type="ECO:0000256" key="11">
    <source>
        <dbReference type="ARBA" id="ARBA00022777"/>
    </source>
</evidence>
<dbReference type="PROSITE" id="PS50011">
    <property type="entry name" value="PROTEIN_KINASE_DOM"/>
    <property type="match status" value="1"/>
</dbReference>
<dbReference type="PANTHER" id="PTHR48005:SF88">
    <property type="entry name" value="PROTEIN KINASE DOMAIN-CONTAINING PROTEIN"/>
    <property type="match status" value="1"/>
</dbReference>
<feature type="chain" id="PRO_5004343087" description="non-specific serine/threonine protein kinase" evidence="19">
    <location>
        <begin position="25"/>
        <end position="763"/>
    </location>
</feature>
<dbReference type="Gene3D" id="3.80.10.10">
    <property type="entry name" value="Ribonuclease Inhibitor"/>
    <property type="match status" value="4"/>
</dbReference>
<dbReference type="Pfam" id="PF08263">
    <property type="entry name" value="LRRNT_2"/>
    <property type="match status" value="1"/>
</dbReference>
<dbReference type="Pfam" id="PF00560">
    <property type="entry name" value="LRR_1"/>
    <property type="match status" value="9"/>
</dbReference>
<evidence type="ECO:0000313" key="22">
    <source>
        <dbReference type="Proteomes" id="UP000029121"/>
    </source>
</evidence>
<dbReference type="FunFam" id="3.30.200.20:FF:000432">
    <property type="entry name" value="LRR receptor-like serine/threonine-protein kinase EFR"/>
    <property type="match status" value="1"/>
</dbReference>
<dbReference type="InterPro" id="IPR051420">
    <property type="entry name" value="Ser_Thr_Kinases_DiverseReg"/>
</dbReference>
<evidence type="ECO:0000256" key="17">
    <source>
        <dbReference type="ARBA" id="ARBA00048679"/>
    </source>
</evidence>
<keyword evidence="13" id="KW-1133">Transmembrane helix</keyword>
<sequence length="763" mass="83360">MRQFLLPSFVSLLLLLETFCYTDGDETDKQALLGFKSQVSVDKRALLSSWNQSFPLCNWTGVTCGRKHKRVTRLDLGGLRLGGVISPSIGNLSFLISLNLSDNSFGGTIPQEVGNLFRLKYLFMSFNFLRGGVPISLFNCVPSGVGSLTKLRTLDLGKNNLEGKLPASLGNLTLLMQVSVTNNNMEGEVPDDIARLAQMVAIDLSLNNFSGFFPPSIYNWSSIEFLNIFGNGFSGSLRNDFGNLLPKLREVYMGTNYLTGAIPATLPNISNLQGLRMEYNNLRGSISPSFGKVEKLQILALQSNGFGSYSFGDLDFIGALNNCTKLQRLYAGQNRLGGDLPTSVTNLSTKLITLDLGTNLISGTIPRDIGNLISLQTLWLQENLLTGPLPTSLGRVSELGELIVFSNRMLGEIPSSIGNLTQLQRLLLYNNSFQGIIPPSLGNCRYLGQLLIGSNKLNGSIPNEIMKIQPLVRLNMSGNSLIGTLSEDIGKLQNLVTLSLGNNKLSGHLPQALGKYIKGLVGVKKVDFSNNNFSGSIPEYFSNFSSLEYLNLSANNLEGRVPEEGKFQNSTIVSVFGNKNLCGGIEELKLKPCLEQVPVVDTKHSSHLKKVAVGLSKKQQSNNQTPSTLGAFHENMSYGDLRNAKNGFSSSNIVGSGSFGTVFKAFLPTENKVVAVKVLNLQRRGAMKSFMSECESLKNIRHRNLVKLLTSCAGIDFQGNEFRALIYDFMSNGTLDMWLHPEEVEKICSPLRALTLLEGLTLP</sequence>
<organism evidence="21 22">
    <name type="scientific">Capsella rubella</name>
    <dbReference type="NCBI Taxonomy" id="81985"/>
    <lineage>
        <taxon>Eukaryota</taxon>
        <taxon>Viridiplantae</taxon>
        <taxon>Streptophyta</taxon>
        <taxon>Embryophyta</taxon>
        <taxon>Tracheophyta</taxon>
        <taxon>Spermatophyta</taxon>
        <taxon>Magnoliopsida</taxon>
        <taxon>eudicotyledons</taxon>
        <taxon>Gunneridae</taxon>
        <taxon>Pentapetalae</taxon>
        <taxon>rosids</taxon>
        <taxon>malvids</taxon>
        <taxon>Brassicales</taxon>
        <taxon>Brassicaceae</taxon>
        <taxon>Camelineae</taxon>
        <taxon>Capsella</taxon>
    </lineage>
</organism>
<dbReference type="InterPro" id="IPR017441">
    <property type="entry name" value="Protein_kinase_ATP_BS"/>
</dbReference>
<keyword evidence="14" id="KW-0472">Membrane</keyword>
<comment type="catalytic activity">
    <reaction evidence="16">
        <text>L-threonyl-[protein] + ATP = O-phospho-L-threonyl-[protein] + ADP + H(+)</text>
        <dbReference type="Rhea" id="RHEA:46608"/>
        <dbReference type="Rhea" id="RHEA-COMP:11060"/>
        <dbReference type="Rhea" id="RHEA-COMP:11605"/>
        <dbReference type="ChEBI" id="CHEBI:15378"/>
        <dbReference type="ChEBI" id="CHEBI:30013"/>
        <dbReference type="ChEBI" id="CHEBI:30616"/>
        <dbReference type="ChEBI" id="CHEBI:61977"/>
        <dbReference type="ChEBI" id="CHEBI:456216"/>
        <dbReference type="EC" id="2.7.11.1"/>
    </reaction>
</comment>
<keyword evidence="8 19" id="KW-0732">Signal</keyword>
<dbReference type="Gene3D" id="1.10.510.10">
    <property type="entry name" value="Transferase(Phosphotransferase) domain 1"/>
    <property type="match status" value="1"/>
</dbReference>
<evidence type="ECO:0000256" key="13">
    <source>
        <dbReference type="ARBA" id="ARBA00022989"/>
    </source>
</evidence>
<evidence type="ECO:0000256" key="3">
    <source>
        <dbReference type="ARBA" id="ARBA00012513"/>
    </source>
</evidence>
<feature type="domain" description="Protein kinase" evidence="20">
    <location>
        <begin position="648"/>
        <end position="763"/>
    </location>
</feature>
<evidence type="ECO:0000256" key="9">
    <source>
        <dbReference type="ARBA" id="ARBA00022737"/>
    </source>
</evidence>
<dbReference type="InterPro" id="IPR011009">
    <property type="entry name" value="Kinase-like_dom_sf"/>
</dbReference>
<evidence type="ECO:0000256" key="7">
    <source>
        <dbReference type="ARBA" id="ARBA00022692"/>
    </source>
</evidence>
<evidence type="ECO:0000256" key="8">
    <source>
        <dbReference type="ARBA" id="ARBA00022729"/>
    </source>
</evidence>
<protein>
    <recommendedName>
        <fullName evidence="3">non-specific serine/threonine protein kinase</fullName>
        <ecNumber evidence="3">2.7.11.1</ecNumber>
    </recommendedName>
</protein>
<reference evidence="22" key="1">
    <citation type="journal article" date="2013" name="Nat. Genet.">
        <title>The Capsella rubella genome and the genomic consequences of rapid mating system evolution.</title>
        <authorList>
            <person name="Slotte T."/>
            <person name="Hazzouri K.M."/>
            <person name="Agren J.A."/>
            <person name="Koenig D."/>
            <person name="Maumus F."/>
            <person name="Guo Y.L."/>
            <person name="Steige K."/>
            <person name="Platts A.E."/>
            <person name="Escobar J.S."/>
            <person name="Newman L.K."/>
            <person name="Wang W."/>
            <person name="Mandakova T."/>
            <person name="Vello E."/>
            <person name="Smith L.M."/>
            <person name="Henz S.R."/>
            <person name="Steffen J."/>
            <person name="Takuno S."/>
            <person name="Brandvain Y."/>
            <person name="Coop G."/>
            <person name="Andolfatto P."/>
            <person name="Hu T.T."/>
            <person name="Blanchette M."/>
            <person name="Clark R.M."/>
            <person name="Quesneville H."/>
            <person name="Nordborg M."/>
            <person name="Gaut B.S."/>
            <person name="Lysak M.A."/>
            <person name="Jenkins J."/>
            <person name="Grimwood J."/>
            <person name="Chapman J."/>
            <person name="Prochnik S."/>
            <person name="Shu S."/>
            <person name="Rokhsar D."/>
            <person name="Schmutz J."/>
            <person name="Weigel D."/>
            <person name="Wright S.I."/>
        </authorList>
    </citation>
    <scope>NUCLEOTIDE SEQUENCE [LARGE SCALE GENOMIC DNA]</scope>
    <source>
        <strain evidence="22">cv. Monte Gargano</strain>
    </source>
</reference>
<keyword evidence="9" id="KW-0677">Repeat</keyword>
<evidence type="ECO:0000256" key="6">
    <source>
        <dbReference type="ARBA" id="ARBA00022679"/>
    </source>
</evidence>
<dbReference type="GO" id="GO:0005524">
    <property type="term" value="F:ATP binding"/>
    <property type="evidence" value="ECO:0007669"/>
    <property type="project" value="UniProtKB-UniRule"/>
</dbReference>
<evidence type="ECO:0000256" key="1">
    <source>
        <dbReference type="ARBA" id="ARBA00004479"/>
    </source>
</evidence>
<evidence type="ECO:0000259" key="20">
    <source>
        <dbReference type="PROSITE" id="PS50011"/>
    </source>
</evidence>
<feature type="binding site" evidence="18">
    <location>
        <position position="677"/>
    </location>
    <ligand>
        <name>ATP</name>
        <dbReference type="ChEBI" id="CHEBI:30616"/>
    </ligand>
</feature>
<evidence type="ECO:0000256" key="5">
    <source>
        <dbReference type="ARBA" id="ARBA00022614"/>
    </source>
</evidence>
<evidence type="ECO:0000256" key="19">
    <source>
        <dbReference type="SAM" id="SignalP"/>
    </source>
</evidence>
<dbReference type="InterPro" id="IPR013210">
    <property type="entry name" value="LRR_N_plant-typ"/>
</dbReference>
<dbReference type="SUPFAM" id="SSF56112">
    <property type="entry name" value="Protein kinase-like (PK-like)"/>
    <property type="match status" value="1"/>
</dbReference>
<dbReference type="GO" id="GO:0016020">
    <property type="term" value="C:membrane"/>
    <property type="evidence" value="ECO:0007669"/>
    <property type="project" value="UniProtKB-SubCell"/>
</dbReference>
<proteinExistence type="inferred from homology"/>
<dbReference type="SMART" id="SM00369">
    <property type="entry name" value="LRR_TYP"/>
    <property type="match status" value="6"/>
</dbReference>
<dbReference type="eggNOG" id="ENOG502QPYS">
    <property type="taxonomic scope" value="Eukaryota"/>
</dbReference>
<dbReference type="InterPro" id="IPR032675">
    <property type="entry name" value="LRR_dom_sf"/>
</dbReference>
<evidence type="ECO:0000256" key="10">
    <source>
        <dbReference type="ARBA" id="ARBA00022741"/>
    </source>
</evidence>
<dbReference type="InterPro" id="IPR003591">
    <property type="entry name" value="Leu-rich_rpt_typical-subtyp"/>
</dbReference>
<dbReference type="PANTHER" id="PTHR48005">
    <property type="entry name" value="LEUCINE RICH REPEAT KINASE 2"/>
    <property type="match status" value="1"/>
</dbReference>